<comment type="subunit">
    <text evidence="4">Homohexamer; trimer of dimers.</text>
</comment>
<feature type="active site" description="Proton acceptor; via carboxylate" evidence="4">
    <location>
        <position position="423"/>
    </location>
</feature>
<dbReference type="InterPro" id="IPR022902">
    <property type="entry name" value="NAcTrfase_Eis"/>
</dbReference>
<feature type="binding site" evidence="4">
    <location>
        <begin position="92"/>
        <end position="94"/>
    </location>
    <ligand>
        <name>acetyl-CoA</name>
        <dbReference type="ChEBI" id="CHEBI:57288"/>
    </ligand>
</feature>
<dbReference type="PROSITE" id="PS51186">
    <property type="entry name" value="GNAT"/>
    <property type="match status" value="1"/>
</dbReference>
<dbReference type="NCBIfam" id="NF002367">
    <property type="entry name" value="PRK01346.1-4"/>
    <property type="match status" value="1"/>
</dbReference>
<dbReference type="CDD" id="cd04301">
    <property type="entry name" value="NAT_SF"/>
    <property type="match status" value="1"/>
</dbReference>
<dbReference type="InterPro" id="IPR000182">
    <property type="entry name" value="GNAT_dom"/>
</dbReference>
<dbReference type="InterPro" id="IPR025559">
    <property type="entry name" value="Eis_dom"/>
</dbReference>
<dbReference type="InterPro" id="IPR041380">
    <property type="entry name" value="Acetyltransf_17"/>
</dbReference>
<evidence type="ECO:0000259" key="5">
    <source>
        <dbReference type="PROSITE" id="PS51186"/>
    </source>
</evidence>
<evidence type="ECO:0000313" key="6">
    <source>
        <dbReference type="EMBL" id="GAA5519452.1"/>
    </source>
</evidence>
<accession>A0ABP9WHZ9</accession>
<evidence type="ECO:0000256" key="4">
    <source>
        <dbReference type="HAMAP-Rule" id="MF_01812"/>
    </source>
</evidence>
<organism evidence="6 7">
    <name type="scientific">Demequina sediminis</name>
    <dbReference type="NCBI Taxonomy" id="1930058"/>
    <lineage>
        <taxon>Bacteria</taxon>
        <taxon>Bacillati</taxon>
        <taxon>Actinomycetota</taxon>
        <taxon>Actinomycetes</taxon>
        <taxon>Micrococcales</taxon>
        <taxon>Demequinaceae</taxon>
        <taxon>Demequina</taxon>
    </lineage>
</organism>
<gene>
    <name evidence="6" type="primary">eis_2</name>
    <name evidence="6" type="ORF">Lsed01_01899</name>
</gene>
<comment type="caution">
    <text evidence="6">The sequence shown here is derived from an EMBL/GenBank/DDBJ whole genome shotgun (WGS) entry which is preliminary data.</text>
</comment>
<comment type="similarity">
    <text evidence="1 4">Belongs to the acetyltransferase Eis family.</text>
</comment>
<dbReference type="InterPro" id="IPR051554">
    <property type="entry name" value="Acetyltransferase_Eis"/>
</dbReference>
<dbReference type="PANTHER" id="PTHR37817:SF1">
    <property type="entry name" value="N-ACETYLTRANSFERASE EIS"/>
    <property type="match status" value="1"/>
</dbReference>
<dbReference type="Gene3D" id="3.30.1050.10">
    <property type="entry name" value="SCP2 sterol-binding domain"/>
    <property type="match status" value="1"/>
</dbReference>
<keyword evidence="3 4" id="KW-0012">Acyltransferase</keyword>
<dbReference type="InterPro" id="IPR036527">
    <property type="entry name" value="SCP2_sterol-bd_dom_sf"/>
</dbReference>
<dbReference type="PANTHER" id="PTHR37817">
    <property type="entry name" value="N-ACETYLTRANSFERASE EIS"/>
    <property type="match status" value="1"/>
</dbReference>
<evidence type="ECO:0000256" key="1">
    <source>
        <dbReference type="ARBA" id="ARBA00009213"/>
    </source>
</evidence>
<dbReference type="Pfam" id="PF17668">
    <property type="entry name" value="Acetyltransf_17"/>
    <property type="match status" value="1"/>
</dbReference>
<proteinExistence type="inferred from homology"/>
<dbReference type="Proteomes" id="UP001426770">
    <property type="component" value="Unassembled WGS sequence"/>
</dbReference>
<dbReference type="Pfam" id="PF13527">
    <property type="entry name" value="Acetyltransf_9"/>
    <property type="match status" value="1"/>
</dbReference>
<dbReference type="EMBL" id="BAABRR010000009">
    <property type="protein sequence ID" value="GAA5519452.1"/>
    <property type="molecule type" value="Genomic_DNA"/>
</dbReference>
<evidence type="ECO:0000313" key="7">
    <source>
        <dbReference type="Proteomes" id="UP001426770"/>
    </source>
</evidence>
<protein>
    <submittedName>
        <fullName evidence="6">N-acetyltransferase Eis</fullName>
    </submittedName>
</protein>
<feature type="domain" description="N-acetyltransferase" evidence="5">
    <location>
        <begin position="7"/>
        <end position="165"/>
    </location>
</feature>
<dbReference type="Gene3D" id="3.40.630.30">
    <property type="match status" value="2"/>
</dbReference>
<dbReference type="InterPro" id="IPR016181">
    <property type="entry name" value="Acyl_CoA_acyltransferase"/>
</dbReference>
<comment type="caution">
    <text evidence="4">Lacks conserved residue(s) required for the propagation of feature annotation.</text>
</comment>
<feature type="active site" description="Proton donor" evidence="4">
    <location>
        <position position="133"/>
    </location>
</feature>
<name>A0ABP9WHZ9_9MICO</name>
<dbReference type="SUPFAM" id="SSF55729">
    <property type="entry name" value="Acyl-CoA N-acyltransferases (Nat)"/>
    <property type="match status" value="1"/>
</dbReference>
<dbReference type="SUPFAM" id="SSF55718">
    <property type="entry name" value="SCP-like"/>
    <property type="match status" value="1"/>
</dbReference>
<dbReference type="Pfam" id="PF13530">
    <property type="entry name" value="SCP2_2"/>
    <property type="match status" value="1"/>
</dbReference>
<reference evidence="6 7" key="1">
    <citation type="submission" date="2024-02" db="EMBL/GenBank/DDBJ databases">
        <title>Lysinimicrobium sediminis NBRC 112286.</title>
        <authorList>
            <person name="Ichikawa N."/>
            <person name="Katano-Makiyama Y."/>
            <person name="Hidaka K."/>
        </authorList>
    </citation>
    <scope>NUCLEOTIDE SEQUENCE [LARGE SCALE GENOMIC DNA]</scope>
    <source>
        <strain evidence="6 7">NBRC 112286</strain>
    </source>
</reference>
<keyword evidence="7" id="KW-1185">Reference proteome</keyword>
<evidence type="ECO:0000256" key="2">
    <source>
        <dbReference type="ARBA" id="ARBA00022679"/>
    </source>
</evidence>
<keyword evidence="2 4" id="KW-0808">Transferase</keyword>
<evidence type="ECO:0000256" key="3">
    <source>
        <dbReference type="ARBA" id="ARBA00023315"/>
    </source>
</evidence>
<dbReference type="RefSeq" id="WP_345379812.1">
    <property type="nucleotide sequence ID" value="NZ_BAABRR010000009.1"/>
</dbReference>
<sequence length="423" mass="45662">MTVTPGYRLVSLESSRAEDMLDVSMWAFVGEIKPTDLDEYRAELPFGRLRAMEIDDPAVGNVGTLAGVAGAFTFRMRVPGGGLVPVAGLTWVGVHSGHRRRGLLRAMMADHLTDARSRGEVASALYAAESEIYQRFGYGLAARQLDVRIPRGATLRDVPDSEALRVRIEKASLKRHGAMVAEVQSRLTRPGTMTLEHPRALTARFADPSSEWEGGGERLRMLTVEDADGAPVAYAMFRRKGAWSAEGIPEGVLSTKECAALSPAATHRMWSVLLDIDLMGTVEAMPLATDDPVLWLLTDPRSARPRLRDNLWLRIVDVPAALTAREYLCPVDAVIEVTDPLFPDNAGPWRVTSRAGEGHVESAPGAQPDIVISVQELSAAYLGGVSLTALAAAGLVEERRPGAVRALAAAFESTSAPVSNLFF</sequence>
<feature type="binding site" evidence="4">
    <location>
        <begin position="100"/>
        <end position="105"/>
    </location>
    <ligand>
        <name>acetyl-CoA</name>
        <dbReference type="ChEBI" id="CHEBI:57288"/>
    </ligand>
</feature>
<dbReference type="HAMAP" id="MF_01812">
    <property type="entry name" value="Eis"/>
    <property type="match status" value="1"/>
</dbReference>